<evidence type="ECO:0000259" key="10">
    <source>
        <dbReference type="PROSITE" id="PS50893"/>
    </source>
</evidence>
<dbReference type="EMBL" id="MLBF01000004">
    <property type="protein sequence ID" value="OLN33134.1"/>
    <property type="molecule type" value="Genomic_DNA"/>
</dbReference>
<evidence type="ECO:0000256" key="9">
    <source>
        <dbReference type="SAM" id="Phobius"/>
    </source>
</evidence>
<dbReference type="GO" id="GO:0016887">
    <property type="term" value="F:ATP hydrolysis activity"/>
    <property type="evidence" value="ECO:0007669"/>
    <property type="project" value="InterPro"/>
</dbReference>
<keyword evidence="13" id="KW-1185">Reference proteome</keyword>
<feature type="transmembrane region" description="Helical" evidence="9">
    <location>
        <begin position="16"/>
        <end position="36"/>
    </location>
</feature>
<dbReference type="Proteomes" id="UP000186102">
    <property type="component" value="Unassembled WGS sequence"/>
</dbReference>
<keyword evidence="2" id="KW-0813">Transport</keyword>
<dbReference type="PROSITE" id="PS50929">
    <property type="entry name" value="ABC_TM1F"/>
    <property type="match status" value="1"/>
</dbReference>
<keyword evidence="5" id="KW-0547">Nucleotide-binding</keyword>
<evidence type="ECO:0000259" key="11">
    <source>
        <dbReference type="PROSITE" id="PS50929"/>
    </source>
</evidence>
<dbReference type="InterPro" id="IPR039421">
    <property type="entry name" value="Type_1_exporter"/>
</dbReference>
<feature type="transmembrane region" description="Helical" evidence="9">
    <location>
        <begin position="56"/>
        <end position="81"/>
    </location>
</feature>
<name>A0A1Q8R0K9_9FIRM</name>
<evidence type="ECO:0000256" key="5">
    <source>
        <dbReference type="ARBA" id="ARBA00022741"/>
    </source>
</evidence>
<accession>A0A1Q8R0K9</accession>
<dbReference type="PANTHER" id="PTHR43394:SF1">
    <property type="entry name" value="ATP-BINDING CASSETTE SUB-FAMILY B MEMBER 10, MITOCHONDRIAL"/>
    <property type="match status" value="1"/>
</dbReference>
<dbReference type="CDD" id="cd18548">
    <property type="entry name" value="ABC_6TM_Tm287_like"/>
    <property type="match status" value="1"/>
</dbReference>
<dbReference type="Gene3D" id="1.20.1560.10">
    <property type="entry name" value="ABC transporter type 1, transmembrane domain"/>
    <property type="match status" value="1"/>
</dbReference>
<dbReference type="PANTHER" id="PTHR43394">
    <property type="entry name" value="ATP-DEPENDENT PERMEASE MDL1, MITOCHONDRIAL"/>
    <property type="match status" value="1"/>
</dbReference>
<evidence type="ECO:0000313" key="13">
    <source>
        <dbReference type="Proteomes" id="UP000186102"/>
    </source>
</evidence>
<dbReference type="GO" id="GO:0005524">
    <property type="term" value="F:ATP binding"/>
    <property type="evidence" value="ECO:0007669"/>
    <property type="project" value="UniProtKB-KW"/>
</dbReference>
<dbReference type="InterPro" id="IPR027417">
    <property type="entry name" value="P-loop_NTPase"/>
</dbReference>
<evidence type="ECO:0000256" key="4">
    <source>
        <dbReference type="ARBA" id="ARBA00022692"/>
    </source>
</evidence>
<dbReference type="Pfam" id="PF00005">
    <property type="entry name" value="ABC_tran"/>
    <property type="match status" value="1"/>
</dbReference>
<dbReference type="Gene3D" id="3.40.50.300">
    <property type="entry name" value="P-loop containing nucleotide triphosphate hydrolases"/>
    <property type="match status" value="1"/>
</dbReference>
<feature type="transmembrane region" description="Helical" evidence="9">
    <location>
        <begin position="160"/>
        <end position="179"/>
    </location>
</feature>
<dbReference type="SUPFAM" id="SSF90123">
    <property type="entry name" value="ABC transporter transmembrane region"/>
    <property type="match status" value="1"/>
</dbReference>
<dbReference type="AlphaFoldDB" id="A0A1Q8R0K9"/>
<dbReference type="FunFam" id="1.20.1560.10:FF:000040">
    <property type="entry name" value="Multidrug ABC transporter ATP-binding protein"/>
    <property type="match status" value="1"/>
</dbReference>
<dbReference type="InterPro" id="IPR003593">
    <property type="entry name" value="AAA+_ATPase"/>
</dbReference>
<keyword evidence="6 12" id="KW-0067">ATP-binding</keyword>
<dbReference type="SUPFAM" id="SSF52540">
    <property type="entry name" value="P-loop containing nucleoside triphosphate hydrolases"/>
    <property type="match status" value="1"/>
</dbReference>
<keyword evidence="4 9" id="KW-0812">Transmembrane</keyword>
<comment type="subcellular location">
    <subcellularLocation>
        <location evidence="1">Cell membrane</location>
        <topology evidence="1">Multi-pass membrane protein</topology>
    </subcellularLocation>
</comment>
<sequence>MEIDVVFKLYRFLKPYTAYIAVVIVLLFLQVLSDLYLPTLMANIVDHGIVNKDVNYILRVGGFMLLVAAGGTLCAIIATFLSSKTAVGFGRILREKIFTKVESFSLHEFDKIGTATLITRTTNDVTQVQQVSVLILSMMISAPLTCIGGIIMAIQEDRGLTWVLLVSVPVLFAIIGIVLTRGIPLFRLMQLKIDKLNLVLRENLTGIRVVRAFNRIDQEKKRFDDANSDLMNNAVKVNKIMAILMPMMMLIMNFTTIAIIWFGGIRINNGDMQVGSLMAFIQYATQILFSLLMLTMLFIMVPRAQASAVRINEVLDTEPEIKDPSKGNSTSIQRGFVEFKDVSFSYPGAEQPAISKINFSARPGEITAIIGGTGSGKSTMVNLITRFYDVESGSVLVDGVDVREMSQESLRAKIGFVPQKTVLFSGTIADNIKYGREDATLDEIKHAVQVAQATDFVTEMEAGFDHTIAQGGTNVSGGQKQRLSIARALIRRPEIYIFDDSFSALDFKTDAKLRAALKPEIADATVFIIAQRVTTVMDADRIIVLDDGLIAGIGTHKELLNSCEVYREIVASQLSEGEIA</sequence>
<reference evidence="12 13" key="1">
    <citation type="submission" date="2016-09" db="EMBL/GenBank/DDBJ databases">
        <title>Complete genome of Desulfosporosinus sp. OL.</title>
        <authorList>
            <person name="Mardanov A."/>
            <person name="Beletsky A."/>
            <person name="Panova A."/>
            <person name="Karnachuk O."/>
            <person name="Ravin N."/>
        </authorList>
    </citation>
    <scope>NUCLEOTIDE SEQUENCE [LARGE SCALE GENOMIC DNA]</scope>
    <source>
        <strain evidence="12 13">OL</strain>
    </source>
</reference>
<comment type="caution">
    <text evidence="12">The sequence shown here is derived from an EMBL/GenBank/DDBJ whole genome shotgun (WGS) entry which is preliminary data.</text>
</comment>
<evidence type="ECO:0000256" key="7">
    <source>
        <dbReference type="ARBA" id="ARBA00022989"/>
    </source>
</evidence>
<keyword evidence="3" id="KW-1003">Cell membrane</keyword>
<dbReference type="STRING" id="1888891.DSOL_0861"/>
<evidence type="ECO:0000256" key="1">
    <source>
        <dbReference type="ARBA" id="ARBA00004651"/>
    </source>
</evidence>
<feature type="domain" description="ABC transmembrane type-1" evidence="11">
    <location>
        <begin position="21"/>
        <end position="303"/>
    </location>
</feature>
<dbReference type="InterPro" id="IPR036640">
    <property type="entry name" value="ABC1_TM_sf"/>
</dbReference>
<dbReference type="GO" id="GO:0005886">
    <property type="term" value="C:plasma membrane"/>
    <property type="evidence" value="ECO:0007669"/>
    <property type="project" value="UniProtKB-SubCell"/>
</dbReference>
<dbReference type="SMART" id="SM00382">
    <property type="entry name" value="AAA"/>
    <property type="match status" value="1"/>
</dbReference>
<dbReference type="PROSITE" id="PS00211">
    <property type="entry name" value="ABC_TRANSPORTER_1"/>
    <property type="match status" value="1"/>
</dbReference>
<organism evidence="12 13">
    <name type="scientific">Desulfosporosinus metallidurans</name>
    <dbReference type="NCBI Taxonomy" id="1888891"/>
    <lineage>
        <taxon>Bacteria</taxon>
        <taxon>Bacillati</taxon>
        <taxon>Bacillota</taxon>
        <taxon>Clostridia</taxon>
        <taxon>Eubacteriales</taxon>
        <taxon>Desulfitobacteriaceae</taxon>
        <taxon>Desulfosporosinus</taxon>
    </lineage>
</organism>
<feature type="transmembrane region" description="Helical" evidence="9">
    <location>
        <begin position="133"/>
        <end position="154"/>
    </location>
</feature>
<keyword evidence="8 9" id="KW-0472">Membrane</keyword>
<protein>
    <submittedName>
        <fullName evidence="12">Lipid A export ATP-binding/permease protein MsbA</fullName>
    </submittedName>
</protein>
<keyword evidence="7 9" id="KW-1133">Transmembrane helix</keyword>
<dbReference type="InterPro" id="IPR017871">
    <property type="entry name" value="ABC_transporter-like_CS"/>
</dbReference>
<dbReference type="PROSITE" id="PS50893">
    <property type="entry name" value="ABC_TRANSPORTER_2"/>
    <property type="match status" value="1"/>
</dbReference>
<feature type="domain" description="ABC transporter" evidence="10">
    <location>
        <begin position="337"/>
        <end position="572"/>
    </location>
</feature>
<gene>
    <name evidence="12" type="ORF">DSOL_0861</name>
</gene>
<proteinExistence type="predicted"/>
<dbReference type="GO" id="GO:0015421">
    <property type="term" value="F:ABC-type oligopeptide transporter activity"/>
    <property type="evidence" value="ECO:0007669"/>
    <property type="project" value="TreeGrafter"/>
</dbReference>
<evidence type="ECO:0000313" key="12">
    <source>
        <dbReference type="EMBL" id="OLN33134.1"/>
    </source>
</evidence>
<evidence type="ECO:0000256" key="6">
    <source>
        <dbReference type="ARBA" id="ARBA00022840"/>
    </source>
</evidence>
<dbReference type="InterPro" id="IPR011527">
    <property type="entry name" value="ABC1_TM_dom"/>
</dbReference>
<evidence type="ECO:0000256" key="3">
    <source>
        <dbReference type="ARBA" id="ARBA00022475"/>
    </source>
</evidence>
<feature type="transmembrane region" description="Helical" evidence="9">
    <location>
        <begin position="240"/>
        <end position="263"/>
    </location>
</feature>
<feature type="transmembrane region" description="Helical" evidence="9">
    <location>
        <begin position="283"/>
        <end position="301"/>
    </location>
</feature>
<dbReference type="Pfam" id="PF00664">
    <property type="entry name" value="ABC_membrane"/>
    <property type="match status" value="1"/>
</dbReference>
<evidence type="ECO:0000256" key="2">
    <source>
        <dbReference type="ARBA" id="ARBA00022448"/>
    </source>
</evidence>
<dbReference type="FunFam" id="3.40.50.300:FF:000854">
    <property type="entry name" value="Multidrug ABC transporter ATP-binding protein"/>
    <property type="match status" value="1"/>
</dbReference>
<dbReference type="InterPro" id="IPR003439">
    <property type="entry name" value="ABC_transporter-like_ATP-bd"/>
</dbReference>
<evidence type="ECO:0000256" key="8">
    <source>
        <dbReference type="ARBA" id="ARBA00023136"/>
    </source>
</evidence>